<accession>A0A4S4N6Y2</accession>
<evidence type="ECO:0000313" key="4">
    <source>
        <dbReference type="Proteomes" id="UP000308528"/>
    </source>
</evidence>
<dbReference type="InterPro" id="IPR013094">
    <property type="entry name" value="AB_hydrolase_3"/>
</dbReference>
<evidence type="ECO:0000256" key="1">
    <source>
        <dbReference type="ARBA" id="ARBA00022801"/>
    </source>
</evidence>
<evidence type="ECO:0000313" key="3">
    <source>
        <dbReference type="EMBL" id="THH34906.1"/>
    </source>
</evidence>
<dbReference type="Proteomes" id="UP000308528">
    <property type="component" value="Unassembled WGS sequence"/>
</dbReference>
<proteinExistence type="predicted"/>
<evidence type="ECO:0000259" key="2">
    <source>
        <dbReference type="Pfam" id="PF07859"/>
    </source>
</evidence>
<protein>
    <submittedName>
        <fullName evidence="3">Alpha/beta hydrolase</fullName>
    </submittedName>
</protein>
<keyword evidence="4" id="KW-1185">Reference proteome</keyword>
<dbReference type="Gene3D" id="3.40.50.1820">
    <property type="entry name" value="alpha/beta hydrolase"/>
    <property type="match status" value="1"/>
</dbReference>
<dbReference type="EMBL" id="SRSF01000014">
    <property type="protein sequence ID" value="THH34906.1"/>
    <property type="molecule type" value="Genomic_DNA"/>
</dbReference>
<dbReference type="InterPro" id="IPR029058">
    <property type="entry name" value="AB_hydrolase_fold"/>
</dbReference>
<dbReference type="OrthoDB" id="9777975at2"/>
<dbReference type="Pfam" id="PF07859">
    <property type="entry name" value="Abhydrolase_3"/>
    <property type="match status" value="1"/>
</dbReference>
<sequence length="279" mass="30284">MLDQICRALSDGSGLPDYWRQSAASRQAMDCSVSRHAYGPHRRQYLLLLEPPGTRPTDPLPWAFYFHGGGWTFGTPEAFSPAARPWLAAGFRVVLPSYRRPPRYWLPEIASDCRAAVAFTAQWARETGRPLSTPQVGGISAGGHLAALLALRPDWWTKAGWHAGPDKALLCAAPLDLGLLRPSFLFHRHRTLSPLADLSTAVGTQWLLLHGTHDGLVAFGHSRAFVDGLSVAGADARLITLPGGGHLDAGRWTYDDRHPTAELIAEFVRPAGPAPRGPG</sequence>
<dbReference type="AlphaFoldDB" id="A0A4S4N6Y2"/>
<feature type="domain" description="Alpha/beta hydrolase fold-3" evidence="2">
    <location>
        <begin position="64"/>
        <end position="152"/>
    </location>
</feature>
<organism evidence="3 4">
    <name type="scientific">Neolewinella litorea</name>
    <dbReference type="NCBI Taxonomy" id="2562452"/>
    <lineage>
        <taxon>Bacteria</taxon>
        <taxon>Pseudomonadati</taxon>
        <taxon>Bacteroidota</taxon>
        <taxon>Saprospiria</taxon>
        <taxon>Saprospirales</taxon>
        <taxon>Lewinellaceae</taxon>
        <taxon>Neolewinella</taxon>
    </lineage>
</organism>
<dbReference type="RefSeq" id="WP_136460599.1">
    <property type="nucleotide sequence ID" value="NZ_SRSF01000014.1"/>
</dbReference>
<keyword evidence="1 3" id="KW-0378">Hydrolase</keyword>
<dbReference type="PANTHER" id="PTHR48081">
    <property type="entry name" value="AB HYDROLASE SUPERFAMILY PROTEIN C4A8.06C"/>
    <property type="match status" value="1"/>
</dbReference>
<gene>
    <name evidence="3" type="ORF">E4021_17070</name>
</gene>
<comment type="caution">
    <text evidence="3">The sequence shown here is derived from an EMBL/GenBank/DDBJ whole genome shotgun (WGS) entry which is preliminary data.</text>
</comment>
<dbReference type="GO" id="GO:0016787">
    <property type="term" value="F:hydrolase activity"/>
    <property type="evidence" value="ECO:0007669"/>
    <property type="project" value="UniProtKB-KW"/>
</dbReference>
<dbReference type="SUPFAM" id="SSF53474">
    <property type="entry name" value="alpha/beta-Hydrolases"/>
    <property type="match status" value="1"/>
</dbReference>
<dbReference type="InterPro" id="IPR050300">
    <property type="entry name" value="GDXG_lipolytic_enzyme"/>
</dbReference>
<reference evidence="3 4" key="1">
    <citation type="submission" date="2019-04" db="EMBL/GenBank/DDBJ databases">
        <title>Lewinella litorea sp. nov., isolated from a marine sand.</title>
        <authorList>
            <person name="Yoon J.-H."/>
        </authorList>
    </citation>
    <scope>NUCLEOTIDE SEQUENCE [LARGE SCALE GENOMIC DNA]</scope>
    <source>
        <strain evidence="3 4">HSMS-39</strain>
    </source>
</reference>
<name>A0A4S4N6Y2_9BACT</name>